<gene>
    <name evidence="7" type="ORF">U6N30_08060</name>
</gene>
<dbReference type="InterPro" id="IPR050416">
    <property type="entry name" value="FAD-linked_Oxidoreductase"/>
</dbReference>
<feature type="domain" description="FAD-binding PCMH-type" evidence="6">
    <location>
        <begin position="46"/>
        <end position="213"/>
    </location>
</feature>
<evidence type="ECO:0000256" key="4">
    <source>
        <dbReference type="ARBA" id="ARBA00022827"/>
    </source>
</evidence>
<dbReference type="InterPro" id="IPR016169">
    <property type="entry name" value="FAD-bd_PCMH_sub2"/>
</dbReference>
<comment type="similarity">
    <text evidence="2">Belongs to the oxygen-dependent FAD-linked oxidoreductase family.</text>
</comment>
<dbReference type="Gene3D" id="3.30.465.10">
    <property type="match status" value="1"/>
</dbReference>
<evidence type="ECO:0000256" key="2">
    <source>
        <dbReference type="ARBA" id="ARBA00005466"/>
    </source>
</evidence>
<dbReference type="InterPro" id="IPR016167">
    <property type="entry name" value="FAD-bd_PCMH_sub1"/>
</dbReference>
<dbReference type="Gene3D" id="3.40.462.20">
    <property type="match status" value="1"/>
</dbReference>
<dbReference type="EMBL" id="CP141261">
    <property type="protein sequence ID" value="WRL65537.1"/>
    <property type="molecule type" value="Genomic_DNA"/>
</dbReference>
<protein>
    <submittedName>
        <fullName evidence="7">FAD-binding protein</fullName>
    </submittedName>
</protein>
<keyword evidence="4" id="KW-0274">FAD</keyword>
<dbReference type="PANTHER" id="PTHR42973:SF39">
    <property type="entry name" value="FAD-BINDING PCMH-TYPE DOMAIN-CONTAINING PROTEIN"/>
    <property type="match status" value="1"/>
</dbReference>
<name>A0ABZ1B5A6_9ACTN</name>
<evidence type="ECO:0000256" key="3">
    <source>
        <dbReference type="ARBA" id="ARBA00022630"/>
    </source>
</evidence>
<reference evidence="7 8" key="1">
    <citation type="submission" date="2023-12" db="EMBL/GenBank/DDBJ databases">
        <title>Blastococcus brunescens sp. nov., an actonobacterium isolated from sandstone collected in sahara desert.</title>
        <authorList>
            <person name="Gtari M."/>
            <person name="Ghodhbane F."/>
        </authorList>
    </citation>
    <scope>NUCLEOTIDE SEQUENCE [LARGE SCALE GENOMIC DNA]</scope>
    <source>
        <strain evidence="7 8">BMG 8361</strain>
    </source>
</reference>
<evidence type="ECO:0000256" key="5">
    <source>
        <dbReference type="ARBA" id="ARBA00023002"/>
    </source>
</evidence>
<comment type="cofactor">
    <cofactor evidence="1">
        <name>FAD</name>
        <dbReference type="ChEBI" id="CHEBI:57692"/>
    </cofactor>
</comment>
<sequence length="287" mass="30129">MTLTLDAPYVDSDISFDALRAELTGSLHTPGEPEYDALVSPWNLAVPMRPAAVVAVRTAEDVVAAVRFAGARGLTAGVQATGHGAERSLAGHLLVLTRGLDEVTVHPEGWARIGSGVKWSGLVPIAASHGLAGVNGSTTDVSIVGYTTGGGVGPLARTYGINADRVRAFEVVTGDGVFRRVTATEHPDLFFALRGGKGAAGIVTAMEFDLIRMPEFYGGAIYFDAADAARVVDRWRGWADDLPELGTTSFAIFQLPPLPEIPPPLAGRMSLAIRFLWAGSPPRAPGC</sequence>
<dbReference type="Proteomes" id="UP001324287">
    <property type="component" value="Chromosome"/>
</dbReference>
<dbReference type="SUPFAM" id="SSF56176">
    <property type="entry name" value="FAD-binding/transporter-associated domain-like"/>
    <property type="match status" value="1"/>
</dbReference>
<accession>A0ABZ1B5A6</accession>
<evidence type="ECO:0000256" key="1">
    <source>
        <dbReference type="ARBA" id="ARBA00001974"/>
    </source>
</evidence>
<keyword evidence="3" id="KW-0285">Flavoprotein</keyword>
<dbReference type="InterPro" id="IPR006094">
    <property type="entry name" value="Oxid_FAD_bind_N"/>
</dbReference>
<dbReference type="RefSeq" id="WP_324276856.1">
    <property type="nucleotide sequence ID" value="NZ_CP141261.1"/>
</dbReference>
<evidence type="ECO:0000259" key="6">
    <source>
        <dbReference type="PROSITE" id="PS51387"/>
    </source>
</evidence>
<dbReference type="Pfam" id="PF01565">
    <property type="entry name" value="FAD_binding_4"/>
    <property type="match status" value="1"/>
</dbReference>
<keyword evidence="5" id="KW-0560">Oxidoreductase</keyword>
<evidence type="ECO:0000313" key="7">
    <source>
        <dbReference type="EMBL" id="WRL65537.1"/>
    </source>
</evidence>
<organism evidence="7 8">
    <name type="scientific">Blastococcus brunescens</name>
    <dbReference type="NCBI Taxonomy" id="1564165"/>
    <lineage>
        <taxon>Bacteria</taxon>
        <taxon>Bacillati</taxon>
        <taxon>Actinomycetota</taxon>
        <taxon>Actinomycetes</taxon>
        <taxon>Geodermatophilales</taxon>
        <taxon>Geodermatophilaceae</taxon>
        <taxon>Blastococcus</taxon>
    </lineage>
</organism>
<dbReference type="InterPro" id="IPR016166">
    <property type="entry name" value="FAD-bd_PCMH"/>
</dbReference>
<dbReference type="PANTHER" id="PTHR42973">
    <property type="entry name" value="BINDING OXIDOREDUCTASE, PUTATIVE (AFU_ORTHOLOGUE AFUA_1G17690)-RELATED"/>
    <property type="match status" value="1"/>
</dbReference>
<proteinExistence type="inferred from homology"/>
<evidence type="ECO:0000313" key="8">
    <source>
        <dbReference type="Proteomes" id="UP001324287"/>
    </source>
</evidence>
<dbReference type="Gene3D" id="3.30.43.10">
    <property type="entry name" value="Uridine Diphospho-n-acetylenolpyruvylglucosamine Reductase, domain 2"/>
    <property type="match status" value="1"/>
</dbReference>
<keyword evidence="8" id="KW-1185">Reference proteome</keyword>
<dbReference type="InterPro" id="IPR036318">
    <property type="entry name" value="FAD-bd_PCMH-like_sf"/>
</dbReference>
<dbReference type="PROSITE" id="PS51387">
    <property type="entry name" value="FAD_PCMH"/>
    <property type="match status" value="1"/>
</dbReference>